<gene>
    <name evidence="2" type="ORF">MP11Mi_09700</name>
</gene>
<keyword evidence="1" id="KW-0732">Signal</keyword>
<evidence type="ECO:0000256" key="1">
    <source>
        <dbReference type="SAM" id="SignalP"/>
    </source>
</evidence>
<dbReference type="EMBL" id="CP128986">
    <property type="protein sequence ID" value="WOC11890.1"/>
    <property type="molecule type" value="Genomic_DNA"/>
</dbReference>
<dbReference type="Gene3D" id="1.10.260.130">
    <property type="match status" value="1"/>
</dbReference>
<organism evidence="2">
    <name type="scientific">Gordonia sp. MP11Mi</name>
    <dbReference type="NCBI Taxonomy" id="3022769"/>
    <lineage>
        <taxon>Bacteria</taxon>
        <taxon>Bacillati</taxon>
        <taxon>Actinomycetota</taxon>
        <taxon>Actinomycetes</taxon>
        <taxon>Mycobacteriales</taxon>
        <taxon>Gordoniaceae</taxon>
        <taxon>Gordonia</taxon>
    </lineage>
</organism>
<dbReference type="InterPro" id="IPR005152">
    <property type="entry name" value="Lipase_secreted"/>
</dbReference>
<dbReference type="Gene3D" id="3.40.50.1820">
    <property type="entry name" value="alpha/beta hydrolase"/>
    <property type="match status" value="1"/>
</dbReference>
<dbReference type="RefSeq" id="WP_420041162.1">
    <property type="nucleotide sequence ID" value="NZ_CP128986.1"/>
</dbReference>
<dbReference type="PANTHER" id="PTHR34853">
    <property type="match status" value="1"/>
</dbReference>
<dbReference type="GO" id="GO:0004806">
    <property type="term" value="F:triacylglycerol lipase activity"/>
    <property type="evidence" value="ECO:0007669"/>
    <property type="project" value="InterPro"/>
</dbReference>
<protein>
    <submittedName>
        <fullName evidence="2">Inactive lipase</fullName>
    </submittedName>
</protein>
<accession>A0AA97GUM8</accession>
<proteinExistence type="predicted"/>
<evidence type="ECO:0000313" key="2">
    <source>
        <dbReference type="EMBL" id="WOC11890.1"/>
    </source>
</evidence>
<name>A0AA97GUM8_9ACTN</name>
<feature type="signal peptide" evidence="1">
    <location>
        <begin position="1"/>
        <end position="40"/>
    </location>
</feature>
<dbReference type="Pfam" id="PF03583">
    <property type="entry name" value="LIP"/>
    <property type="match status" value="1"/>
</dbReference>
<dbReference type="PANTHER" id="PTHR34853:SF1">
    <property type="entry name" value="LIPASE 5"/>
    <property type="match status" value="1"/>
</dbReference>
<dbReference type="SUPFAM" id="SSF53474">
    <property type="entry name" value="alpha/beta-Hydrolases"/>
    <property type="match status" value="1"/>
</dbReference>
<dbReference type="InterPro" id="IPR029058">
    <property type="entry name" value="AB_hydrolase_fold"/>
</dbReference>
<reference evidence="2" key="1">
    <citation type="submission" date="2023-06" db="EMBL/GenBank/DDBJ databases">
        <title>Gordonia sp. nov. and Pseudochrobactrum sp. nov., two species isolated from the burying beetle Nicrophorus vespilloides.</title>
        <authorList>
            <person name="Poehlein A."/>
            <person name="Guzman J."/>
            <person name="Daniel R."/>
            <person name="Vilcinskas A."/>
        </authorList>
    </citation>
    <scope>NUCLEOTIDE SEQUENCE</scope>
    <source>
        <strain evidence="2">MP11Mi</strain>
    </source>
</reference>
<sequence length="483" mass="51442">MNAQNWTFKLNRKPVKHRVFARSAALVTACAAIASSFATGSTRAEPASPTTSQETVERAPLVPLPQELDKSFYRPPAKKVAAAQPGEILSARRITAANFGAVPINVDAWQLSFRSTDTFGRPIPAVTTILKPRGTTSGPRKAISMQLAEDSTAGYCATSYAVQHLSAGALAGQIVAPAELLIAQGFISQGYAVVLPDHEGPNQAYAAGPLAGRITLDSLRAAKSFAPSQITDSSKIGMYGYSGGAIATGHAAELKKSYAPELNIVGVAEGGVPADLGAVLKAAQNNVTSGLILGAIIGLTREYDDFNKFLKRHVNPAGRAIMDMKRPLCVQYHAMTFPFLNNTGFINWPGDPLKAPPVKRVIDDTKMGTTRPDIPMFIWQSALDEVVPVAQADTMVRRYCGVDGPSITYTRDHLSEHGIAEVSGAPMALLWLKDRLDGKPVKPGCTTRNKLTMATDSKWWPAFSNVIGSDLSALFGAAIGKGR</sequence>
<feature type="chain" id="PRO_5041661244" evidence="1">
    <location>
        <begin position="41"/>
        <end position="483"/>
    </location>
</feature>
<dbReference type="GO" id="GO:0016042">
    <property type="term" value="P:lipid catabolic process"/>
    <property type="evidence" value="ECO:0007669"/>
    <property type="project" value="InterPro"/>
</dbReference>
<dbReference type="AlphaFoldDB" id="A0AA97GUM8"/>